<reference evidence="1" key="1">
    <citation type="journal article" date="2012" name="PLoS ONE">
        <title>Gene sets for utilization of primary and secondary nutrition supplies in the distal gut of endangered iberian lynx.</title>
        <authorList>
            <person name="Alcaide M."/>
            <person name="Messina E."/>
            <person name="Richter M."/>
            <person name="Bargiela R."/>
            <person name="Peplies J."/>
            <person name="Huws S.A."/>
            <person name="Newbold C.J."/>
            <person name="Golyshin P.N."/>
            <person name="Simon M.A."/>
            <person name="Lopez G."/>
            <person name="Yakimov M.M."/>
            <person name="Ferrer M."/>
        </authorList>
    </citation>
    <scope>NUCLEOTIDE SEQUENCE</scope>
</reference>
<protein>
    <submittedName>
        <fullName evidence="1">Uncharacterized protein</fullName>
    </submittedName>
</protein>
<accession>J9GUT7</accession>
<organism evidence="1">
    <name type="scientific">gut metagenome</name>
    <dbReference type="NCBI Taxonomy" id="749906"/>
    <lineage>
        <taxon>unclassified sequences</taxon>
        <taxon>metagenomes</taxon>
        <taxon>organismal metagenomes</taxon>
    </lineage>
</organism>
<comment type="caution">
    <text evidence="1">The sequence shown here is derived from an EMBL/GenBank/DDBJ whole genome shotgun (WGS) entry which is preliminary data.</text>
</comment>
<sequence length="83" mass="9632">MVFDQAQLGAMYQLKFRKDSTKVNDYTEAQTVLMISDNYLLFGDYNRLAFDSINDYLAANSSCRCGLNTENWIKAHLLQDFVY</sequence>
<gene>
    <name evidence="1" type="ORF">EVA_05322</name>
</gene>
<dbReference type="EMBL" id="AMCI01001117">
    <property type="protein sequence ID" value="EJX06573.1"/>
    <property type="molecule type" value="Genomic_DNA"/>
</dbReference>
<dbReference type="AlphaFoldDB" id="J9GUT7"/>
<proteinExistence type="predicted"/>
<name>J9GUT7_9ZZZZ</name>
<evidence type="ECO:0000313" key="1">
    <source>
        <dbReference type="EMBL" id="EJX06573.1"/>
    </source>
</evidence>